<proteinExistence type="predicted"/>
<dbReference type="EMBL" id="KF900375">
    <property type="protein sequence ID" value="AIE92735.1"/>
    <property type="molecule type" value="Genomic_DNA"/>
</dbReference>
<reference evidence="1" key="1">
    <citation type="journal article" date="2014" name="Genome Biol. Evol.">
        <title>Pangenome evidence for extensive interdomain horizontal transfer affecting lineage core and shell genes in uncultured planktonic thaumarchaeota and euryarchaeota.</title>
        <authorList>
            <person name="Deschamps P."/>
            <person name="Zivanovic Y."/>
            <person name="Moreira D."/>
            <person name="Rodriguez-Valera F."/>
            <person name="Lopez-Garcia P."/>
        </authorList>
    </citation>
    <scope>NUCLEOTIDE SEQUENCE</scope>
</reference>
<name>A0A075FMF6_9ARCH</name>
<protein>
    <submittedName>
        <fullName evidence="1">Uncharacterized protein</fullName>
    </submittedName>
</protein>
<accession>A0A075FMF6</accession>
<dbReference type="AlphaFoldDB" id="A0A075FMF6"/>
<organism evidence="1">
    <name type="scientific">uncultured marine thaumarchaeote AD1000_26_G12</name>
    <dbReference type="NCBI Taxonomy" id="1455904"/>
    <lineage>
        <taxon>Archaea</taxon>
        <taxon>Nitrososphaerota</taxon>
        <taxon>environmental samples</taxon>
    </lineage>
</organism>
<evidence type="ECO:0000313" key="1">
    <source>
        <dbReference type="EMBL" id="AIE92735.1"/>
    </source>
</evidence>
<sequence length="91" mass="10100">MITKEIVVNDIKFKVMLTDQIINQVDNLKSLNASVANADPEDFEQISSEISATINEIATAVEPEVSGEYLDGVMQEVFKAVDDKKLRLISK</sequence>